<keyword evidence="2" id="KW-1185">Reference proteome</keyword>
<protein>
    <submittedName>
        <fullName evidence="1">Uncharacterized protein</fullName>
    </submittedName>
</protein>
<sequence length="83" mass="9584">MTFTPKENIITYFNFKINVPEGYKYLAIDKNGTLFAYLNKPTWNKATTSWVPNLLSNQLMEFLEVGIFQSSRIAPEYSLVKIA</sequence>
<proteinExistence type="predicted"/>
<accession>A0ABS6NPU6</accession>
<comment type="caution">
    <text evidence="1">The sequence shown here is derived from an EMBL/GenBank/DDBJ whole genome shotgun (WGS) entry which is preliminary data.</text>
</comment>
<name>A0ABS6NPU6_9BURK</name>
<gene>
    <name evidence="1" type="ORF">KU392_10225</name>
</gene>
<dbReference type="Proteomes" id="UP000722165">
    <property type="component" value="Unassembled WGS sequence"/>
</dbReference>
<reference evidence="1 2" key="1">
    <citation type="submission" date="2021-06" db="EMBL/GenBank/DDBJ databases">
        <authorList>
            <person name="Lu T."/>
            <person name="Wang Q."/>
            <person name="Han X."/>
        </authorList>
    </citation>
    <scope>NUCLEOTIDE SEQUENCE [LARGE SCALE GENOMIC DNA]</scope>
    <source>
        <strain evidence="1 2">LAM0050</strain>
    </source>
</reference>
<dbReference type="RefSeq" id="WP_169294926.1">
    <property type="nucleotide sequence ID" value="NZ_CP130490.1"/>
</dbReference>
<organism evidence="1 2">
    <name type="scientific">Advenella alkanexedens</name>
    <dbReference type="NCBI Taxonomy" id="1481665"/>
    <lineage>
        <taxon>Bacteria</taxon>
        <taxon>Pseudomonadati</taxon>
        <taxon>Pseudomonadota</taxon>
        <taxon>Betaproteobacteria</taxon>
        <taxon>Burkholderiales</taxon>
        <taxon>Alcaligenaceae</taxon>
    </lineage>
</organism>
<dbReference type="EMBL" id="JAHSPR010000007">
    <property type="protein sequence ID" value="MBV4397623.1"/>
    <property type="molecule type" value="Genomic_DNA"/>
</dbReference>
<evidence type="ECO:0000313" key="2">
    <source>
        <dbReference type="Proteomes" id="UP000722165"/>
    </source>
</evidence>
<evidence type="ECO:0000313" key="1">
    <source>
        <dbReference type="EMBL" id="MBV4397623.1"/>
    </source>
</evidence>